<name>A0A545U1I5_9PROT</name>
<dbReference type="Pfam" id="PF14229">
    <property type="entry name" value="DUF4332"/>
    <property type="match status" value="1"/>
</dbReference>
<dbReference type="InterPro" id="IPR025567">
    <property type="entry name" value="DUF4332"/>
</dbReference>
<evidence type="ECO:0000259" key="1">
    <source>
        <dbReference type="Pfam" id="PF14229"/>
    </source>
</evidence>
<protein>
    <submittedName>
        <fullName evidence="2">DUF4332 domain-containing protein</fullName>
    </submittedName>
</protein>
<feature type="domain" description="DUF4332" evidence="1">
    <location>
        <begin position="110"/>
        <end position="221"/>
    </location>
</feature>
<gene>
    <name evidence="2" type="ORF">FKG95_01755</name>
</gene>
<proteinExistence type="predicted"/>
<evidence type="ECO:0000313" key="3">
    <source>
        <dbReference type="Proteomes" id="UP000315252"/>
    </source>
</evidence>
<organism evidence="2 3">
    <name type="scientific">Denitrobaculum tricleocarpae</name>
    <dbReference type="NCBI Taxonomy" id="2591009"/>
    <lineage>
        <taxon>Bacteria</taxon>
        <taxon>Pseudomonadati</taxon>
        <taxon>Pseudomonadota</taxon>
        <taxon>Alphaproteobacteria</taxon>
        <taxon>Rhodospirillales</taxon>
        <taxon>Rhodospirillaceae</taxon>
        <taxon>Denitrobaculum</taxon>
    </lineage>
</organism>
<dbReference type="OrthoDB" id="8478928at2"/>
<comment type="caution">
    <text evidence="2">The sequence shown here is derived from an EMBL/GenBank/DDBJ whole genome shotgun (WGS) entry which is preliminary data.</text>
</comment>
<dbReference type="EMBL" id="VHSH01000001">
    <property type="protein sequence ID" value="TQV83349.1"/>
    <property type="molecule type" value="Genomic_DNA"/>
</dbReference>
<keyword evidence="3" id="KW-1185">Reference proteome</keyword>
<evidence type="ECO:0000313" key="2">
    <source>
        <dbReference type="EMBL" id="TQV83349.1"/>
    </source>
</evidence>
<reference evidence="2 3" key="1">
    <citation type="submission" date="2019-06" db="EMBL/GenBank/DDBJ databases">
        <title>Whole genome sequence for Rhodospirillaceae sp. R148.</title>
        <authorList>
            <person name="Wang G."/>
        </authorList>
    </citation>
    <scope>NUCLEOTIDE SEQUENCE [LARGE SCALE GENOMIC DNA]</scope>
    <source>
        <strain evidence="2 3">R148</strain>
    </source>
</reference>
<dbReference type="Proteomes" id="UP000315252">
    <property type="component" value="Unassembled WGS sequence"/>
</dbReference>
<dbReference type="AlphaFoldDB" id="A0A545U1I5"/>
<accession>A0A545U1I5</accession>
<sequence>MPRGVTAMSYHIDDQSLGLKWLEERLRNTDLIPSQKPLLDGVSKKMHALAEAGVQSLGDLRTALKTEKSLTSLSRRSAVEADYLQSLRRAVNGFFPKPRAFKDMDWLDEKTVASLDKLGLKNTQQLFEAASSGEAGLDKETDFDRNQLKNFMSISDLCRIQWVSPNFARVLAAAGFKTADAVAHADPETLFHAIARANEGARFYKGKVGLRDVQRLVAAAAYVP</sequence>